<keyword evidence="2" id="KW-1185">Reference proteome</keyword>
<dbReference type="EMBL" id="MU275947">
    <property type="protein sequence ID" value="KAI0045595.1"/>
    <property type="molecule type" value="Genomic_DNA"/>
</dbReference>
<dbReference type="Proteomes" id="UP000814033">
    <property type="component" value="Unassembled WGS sequence"/>
</dbReference>
<evidence type="ECO:0000313" key="2">
    <source>
        <dbReference type="Proteomes" id="UP000814033"/>
    </source>
</evidence>
<organism evidence="1 2">
    <name type="scientific">Auriscalpium vulgare</name>
    <dbReference type="NCBI Taxonomy" id="40419"/>
    <lineage>
        <taxon>Eukaryota</taxon>
        <taxon>Fungi</taxon>
        <taxon>Dikarya</taxon>
        <taxon>Basidiomycota</taxon>
        <taxon>Agaricomycotina</taxon>
        <taxon>Agaricomycetes</taxon>
        <taxon>Russulales</taxon>
        <taxon>Auriscalpiaceae</taxon>
        <taxon>Auriscalpium</taxon>
    </lineage>
</organism>
<comment type="caution">
    <text evidence="1">The sequence shown here is derived from an EMBL/GenBank/DDBJ whole genome shotgun (WGS) entry which is preliminary data.</text>
</comment>
<gene>
    <name evidence="1" type="ORF">FA95DRAFT_1573701</name>
</gene>
<protein>
    <submittedName>
        <fullName evidence="1">Uncharacterized protein</fullName>
    </submittedName>
</protein>
<reference evidence="1" key="1">
    <citation type="submission" date="2021-02" db="EMBL/GenBank/DDBJ databases">
        <authorList>
            <consortium name="DOE Joint Genome Institute"/>
            <person name="Ahrendt S."/>
            <person name="Looney B.P."/>
            <person name="Miyauchi S."/>
            <person name="Morin E."/>
            <person name="Drula E."/>
            <person name="Courty P.E."/>
            <person name="Chicoki N."/>
            <person name="Fauchery L."/>
            <person name="Kohler A."/>
            <person name="Kuo A."/>
            <person name="Labutti K."/>
            <person name="Pangilinan J."/>
            <person name="Lipzen A."/>
            <person name="Riley R."/>
            <person name="Andreopoulos W."/>
            <person name="He G."/>
            <person name="Johnson J."/>
            <person name="Barry K.W."/>
            <person name="Grigoriev I.V."/>
            <person name="Nagy L."/>
            <person name="Hibbett D."/>
            <person name="Henrissat B."/>
            <person name="Matheny P.B."/>
            <person name="Labbe J."/>
            <person name="Martin F."/>
        </authorList>
    </citation>
    <scope>NUCLEOTIDE SEQUENCE</scope>
    <source>
        <strain evidence="1">FP105234-sp</strain>
    </source>
</reference>
<sequence>MPVQEHAPDSQPNPADPSTSDPSPSRPLLLIKSPALTDQGRILSSALFAAFGISKAVLSYQGQSAAPTKLELISGILSASLLYWLSLFEAVEPSVLTWLLHYDYAVVLVYFVRLVLETATIAVNYIGLVYIYARLVRSLMRLVAAPSSHTEQPDASIGQKGMFYLFPVALIYLSSISKPAKCLTLPSFSVECRHQTSTPGKVETSPQPSDCGSTVCCCGE</sequence>
<proteinExistence type="predicted"/>
<evidence type="ECO:0000313" key="1">
    <source>
        <dbReference type="EMBL" id="KAI0045595.1"/>
    </source>
</evidence>
<accession>A0ACB8RNU2</accession>
<reference evidence="1" key="2">
    <citation type="journal article" date="2022" name="New Phytol.">
        <title>Evolutionary transition to the ectomycorrhizal habit in the genomes of a hyperdiverse lineage of mushroom-forming fungi.</title>
        <authorList>
            <person name="Looney B."/>
            <person name="Miyauchi S."/>
            <person name="Morin E."/>
            <person name="Drula E."/>
            <person name="Courty P.E."/>
            <person name="Kohler A."/>
            <person name="Kuo A."/>
            <person name="LaButti K."/>
            <person name="Pangilinan J."/>
            <person name="Lipzen A."/>
            <person name="Riley R."/>
            <person name="Andreopoulos W."/>
            <person name="He G."/>
            <person name="Johnson J."/>
            <person name="Nolan M."/>
            <person name="Tritt A."/>
            <person name="Barry K.W."/>
            <person name="Grigoriev I.V."/>
            <person name="Nagy L.G."/>
            <person name="Hibbett D."/>
            <person name="Henrissat B."/>
            <person name="Matheny P.B."/>
            <person name="Labbe J."/>
            <person name="Martin F.M."/>
        </authorList>
    </citation>
    <scope>NUCLEOTIDE SEQUENCE</scope>
    <source>
        <strain evidence="1">FP105234-sp</strain>
    </source>
</reference>
<name>A0ACB8RNU2_9AGAM</name>